<proteinExistence type="inferred from homology"/>
<reference evidence="5" key="1">
    <citation type="submission" date="2020-06" db="EMBL/GenBank/DDBJ databases">
        <title>Draft genome of Bugula neritina, a colonial animal packing powerful symbionts and potential medicines.</title>
        <authorList>
            <person name="Rayko M."/>
        </authorList>
    </citation>
    <scope>NUCLEOTIDE SEQUENCE [LARGE SCALE GENOMIC DNA]</scope>
    <source>
        <strain evidence="5">Kwan_BN1</strain>
    </source>
</reference>
<organism evidence="5 6">
    <name type="scientific">Bugula neritina</name>
    <name type="common">Brown bryozoan</name>
    <name type="synonym">Sertularia neritina</name>
    <dbReference type="NCBI Taxonomy" id="10212"/>
    <lineage>
        <taxon>Eukaryota</taxon>
        <taxon>Metazoa</taxon>
        <taxon>Spiralia</taxon>
        <taxon>Lophotrochozoa</taxon>
        <taxon>Bryozoa</taxon>
        <taxon>Gymnolaemata</taxon>
        <taxon>Cheilostomatida</taxon>
        <taxon>Flustrina</taxon>
        <taxon>Buguloidea</taxon>
        <taxon>Bugulidae</taxon>
        <taxon>Bugula</taxon>
    </lineage>
</organism>
<comment type="subcellular location">
    <subcellularLocation>
        <location evidence="1">Nucleus</location>
    </subcellularLocation>
</comment>
<evidence type="ECO:0000256" key="4">
    <source>
        <dbReference type="ARBA" id="ARBA00023242"/>
    </source>
</evidence>
<dbReference type="InterPro" id="IPR026164">
    <property type="entry name" value="Int_cplx_su10"/>
</dbReference>
<dbReference type="PANTHER" id="PTHR16055:SF2">
    <property type="entry name" value="INTEGRATOR COMPLEX SUBUNIT 10"/>
    <property type="match status" value="1"/>
</dbReference>
<comment type="caution">
    <text evidence="5">The sequence shown here is derived from an EMBL/GenBank/DDBJ whole genome shotgun (WGS) entry which is preliminary data.</text>
</comment>
<dbReference type="PANTHER" id="PTHR16055">
    <property type="entry name" value="INTEGRATOR COMPLEX SUBUNIT 10"/>
    <property type="match status" value="1"/>
</dbReference>
<keyword evidence="4" id="KW-0539">Nucleus</keyword>
<comment type="similarity">
    <text evidence="2">Belongs to the Integrator subunit 10 family.</text>
</comment>
<evidence type="ECO:0000256" key="3">
    <source>
        <dbReference type="ARBA" id="ARBA00016811"/>
    </source>
</evidence>
<dbReference type="OrthoDB" id="18145at2759"/>
<protein>
    <recommendedName>
        <fullName evidence="3">Integrator complex subunit 10</fullName>
    </recommendedName>
</protein>
<evidence type="ECO:0000256" key="1">
    <source>
        <dbReference type="ARBA" id="ARBA00004123"/>
    </source>
</evidence>
<evidence type="ECO:0000256" key="2">
    <source>
        <dbReference type="ARBA" id="ARBA00010391"/>
    </source>
</evidence>
<dbReference type="EMBL" id="VXIV02001599">
    <property type="protein sequence ID" value="KAF6031476.1"/>
    <property type="molecule type" value="Genomic_DNA"/>
</dbReference>
<dbReference type="Pfam" id="PF21045">
    <property type="entry name" value="INT10"/>
    <property type="match status" value="1"/>
</dbReference>
<dbReference type="AlphaFoldDB" id="A0A7J7K1K7"/>
<sequence>MYLLTIDVYVEILEEIAYLRTEQGGNVVLEIQPASSAKQRTVTRGVSRDAQEDIKAAFERQVARSSECVDHLVINFLKEKKNDIAAVF</sequence>
<keyword evidence="6" id="KW-1185">Reference proteome</keyword>
<dbReference type="GO" id="GO:0032039">
    <property type="term" value="C:integrator complex"/>
    <property type="evidence" value="ECO:0007669"/>
    <property type="project" value="InterPro"/>
</dbReference>
<gene>
    <name evidence="5" type="ORF">EB796_010218</name>
</gene>
<name>A0A7J7K1K7_BUGNE</name>
<dbReference type="Proteomes" id="UP000593567">
    <property type="component" value="Unassembled WGS sequence"/>
</dbReference>
<evidence type="ECO:0000313" key="5">
    <source>
        <dbReference type="EMBL" id="KAF6031476.1"/>
    </source>
</evidence>
<accession>A0A7J7K1K7</accession>
<dbReference type="GO" id="GO:0016180">
    <property type="term" value="P:snRNA processing"/>
    <property type="evidence" value="ECO:0007669"/>
    <property type="project" value="InterPro"/>
</dbReference>
<evidence type="ECO:0000313" key="6">
    <source>
        <dbReference type="Proteomes" id="UP000593567"/>
    </source>
</evidence>